<accession>A0A378BST6</accession>
<organism evidence="1 2">
    <name type="scientific">Klebsiella pneumoniae</name>
    <dbReference type="NCBI Taxonomy" id="573"/>
    <lineage>
        <taxon>Bacteria</taxon>
        <taxon>Pseudomonadati</taxon>
        <taxon>Pseudomonadota</taxon>
        <taxon>Gammaproteobacteria</taxon>
        <taxon>Enterobacterales</taxon>
        <taxon>Enterobacteriaceae</taxon>
        <taxon>Klebsiella/Raoultella group</taxon>
        <taxon>Klebsiella</taxon>
        <taxon>Klebsiella pneumoniae complex</taxon>
    </lineage>
</organism>
<dbReference type="InterPro" id="IPR029062">
    <property type="entry name" value="Class_I_gatase-like"/>
</dbReference>
<evidence type="ECO:0000313" key="1">
    <source>
        <dbReference type="EMBL" id="STV52287.1"/>
    </source>
</evidence>
<dbReference type="EMBL" id="UGMN01000004">
    <property type="protein sequence ID" value="STV52287.1"/>
    <property type="molecule type" value="Genomic_DNA"/>
</dbReference>
<reference evidence="1 2" key="1">
    <citation type="submission" date="2018-06" db="EMBL/GenBank/DDBJ databases">
        <authorList>
            <consortium name="Pathogen Informatics"/>
            <person name="Doyle S."/>
        </authorList>
    </citation>
    <scope>NUCLEOTIDE SEQUENCE [LARGE SCALE GENOMIC DNA]</scope>
    <source>
        <strain evidence="1 2">NCTC5053</strain>
    </source>
</reference>
<sequence>MSAIRRRWPTPTWSFSRAVKNTLGDLCWLRESGMAHAVEQARQRKVPLLGICGAIRCWAKPLSMRWSLALAPSPGWGC</sequence>
<evidence type="ECO:0000313" key="2">
    <source>
        <dbReference type="Proteomes" id="UP000254387"/>
    </source>
</evidence>
<dbReference type="SUPFAM" id="SSF52317">
    <property type="entry name" value="Class I glutamine amidotransferase-like"/>
    <property type="match status" value="1"/>
</dbReference>
<proteinExistence type="predicted"/>
<protein>
    <submittedName>
        <fullName evidence="1">Cobyric acid synthase</fullName>
    </submittedName>
</protein>
<gene>
    <name evidence="1" type="ORF">NCTC5053_05441</name>
</gene>
<dbReference type="AlphaFoldDB" id="A0A378BST6"/>
<name>A0A378BST6_KLEPN</name>
<dbReference type="Proteomes" id="UP000254387">
    <property type="component" value="Unassembled WGS sequence"/>
</dbReference>